<comment type="caution">
    <text evidence="2">The sequence shown here is derived from an EMBL/GenBank/DDBJ whole genome shotgun (WGS) entry which is preliminary data.</text>
</comment>
<feature type="non-terminal residue" evidence="2">
    <location>
        <position position="79"/>
    </location>
</feature>
<protein>
    <recommendedName>
        <fullName evidence="4">Phospholipase_D-nuclease N-terminal</fullName>
    </recommendedName>
</protein>
<proteinExistence type="predicted"/>
<evidence type="ECO:0008006" key="4">
    <source>
        <dbReference type="Google" id="ProtNLM"/>
    </source>
</evidence>
<feature type="transmembrane region" description="Helical" evidence="1">
    <location>
        <begin position="37"/>
        <end position="58"/>
    </location>
</feature>
<accession>A0ABD5S514</accession>
<keyword evidence="1" id="KW-0472">Membrane</keyword>
<dbReference type="AlphaFoldDB" id="A0ABD5S514"/>
<dbReference type="EMBL" id="JBHSWU010000920">
    <property type="protein sequence ID" value="MFC6726148.1"/>
    <property type="molecule type" value="Genomic_DNA"/>
</dbReference>
<evidence type="ECO:0000313" key="2">
    <source>
        <dbReference type="EMBL" id="MFC6726148.1"/>
    </source>
</evidence>
<organism evidence="2 3">
    <name type="scientific">Halobium palmae</name>
    <dbReference type="NCBI Taxonomy" id="1776492"/>
    <lineage>
        <taxon>Archaea</taxon>
        <taxon>Methanobacteriati</taxon>
        <taxon>Methanobacteriota</taxon>
        <taxon>Stenosarchaea group</taxon>
        <taxon>Halobacteria</taxon>
        <taxon>Halobacteriales</taxon>
        <taxon>Haloferacaceae</taxon>
        <taxon>Halobium</taxon>
    </lineage>
</organism>
<evidence type="ECO:0000313" key="3">
    <source>
        <dbReference type="Proteomes" id="UP001596328"/>
    </source>
</evidence>
<name>A0ABD5S514_9EURY</name>
<gene>
    <name evidence="2" type="ORF">ACFQE1_17620</name>
</gene>
<dbReference type="Proteomes" id="UP001596328">
    <property type="component" value="Unassembled WGS sequence"/>
</dbReference>
<sequence length="79" mass="8775">MQGVAAVYLVTHVFLAGFVRTDIIALKRQGLDWGPTRHVWFAATLVLPLVAPAYYLYAGRRIERENERRGFGAGVGEDA</sequence>
<reference evidence="2 3" key="1">
    <citation type="journal article" date="2019" name="Int. J. Syst. Evol. Microbiol.">
        <title>The Global Catalogue of Microorganisms (GCM) 10K type strain sequencing project: providing services to taxonomists for standard genome sequencing and annotation.</title>
        <authorList>
            <consortium name="The Broad Institute Genomics Platform"/>
            <consortium name="The Broad Institute Genome Sequencing Center for Infectious Disease"/>
            <person name="Wu L."/>
            <person name="Ma J."/>
        </authorList>
    </citation>
    <scope>NUCLEOTIDE SEQUENCE [LARGE SCALE GENOMIC DNA]</scope>
    <source>
        <strain evidence="2 3">NBRC 111368</strain>
    </source>
</reference>
<keyword evidence="1" id="KW-1133">Transmembrane helix</keyword>
<keyword evidence="3" id="KW-1185">Reference proteome</keyword>
<evidence type="ECO:0000256" key="1">
    <source>
        <dbReference type="SAM" id="Phobius"/>
    </source>
</evidence>
<keyword evidence="1" id="KW-0812">Transmembrane</keyword>